<proteinExistence type="predicted"/>
<protein>
    <submittedName>
        <fullName evidence="2">Uncharacterized protein</fullName>
    </submittedName>
</protein>
<name>A0A7S3LHM0_9STRA</name>
<evidence type="ECO:0000313" key="2">
    <source>
        <dbReference type="EMBL" id="CAE0431565.1"/>
    </source>
</evidence>
<reference evidence="2" key="1">
    <citation type="submission" date="2021-01" db="EMBL/GenBank/DDBJ databases">
        <authorList>
            <person name="Corre E."/>
            <person name="Pelletier E."/>
            <person name="Niang G."/>
            <person name="Scheremetjew M."/>
            <person name="Finn R."/>
            <person name="Kale V."/>
            <person name="Holt S."/>
            <person name="Cochrane G."/>
            <person name="Meng A."/>
            <person name="Brown T."/>
            <person name="Cohen L."/>
        </authorList>
    </citation>
    <scope>NUCLEOTIDE SEQUENCE</scope>
    <source>
        <strain evidence="2">GSBS06</strain>
    </source>
</reference>
<accession>A0A7S3LHM0</accession>
<dbReference type="AlphaFoldDB" id="A0A7S3LHM0"/>
<organism evidence="2">
    <name type="scientific">Aplanochytrium stocchinoi</name>
    <dbReference type="NCBI Taxonomy" id="215587"/>
    <lineage>
        <taxon>Eukaryota</taxon>
        <taxon>Sar</taxon>
        <taxon>Stramenopiles</taxon>
        <taxon>Bigyra</taxon>
        <taxon>Labyrinthulomycetes</taxon>
        <taxon>Thraustochytrida</taxon>
        <taxon>Thraustochytriidae</taxon>
        <taxon>Aplanochytrium</taxon>
    </lineage>
</organism>
<evidence type="ECO:0000256" key="1">
    <source>
        <dbReference type="SAM" id="MobiDB-lite"/>
    </source>
</evidence>
<feature type="region of interest" description="Disordered" evidence="1">
    <location>
        <begin position="280"/>
        <end position="299"/>
    </location>
</feature>
<sequence>MMHLKCTCKSIRYSVAGTNMYTRRNSQKMISPQNVKMNHRALMHSQGKGVYKRQRSQGVYTHLWKNAGKLMITSGGAVGTTYLITQISSVDQYFRNPRTGILLTTVSGICVIPLAATRAMLGMCEKFAYVLEEAVESVWIEKTSNSFRSKLVGKDINRIVGELLYAKEFIEITEKRTILQKWGVRYMFKYMINKEQIIKHLAIKTESFSNAETLYTSRLTHLLGSEARQVILLRINDLRLKTTLGSLCVFVIGSLLVLDHDRARNRPNLAQVLRSRQSLSTTSDTSSKSSLKYQESKSL</sequence>
<gene>
    <name evidence="2" type="ORF">ASTO00021_LOCUS1902</name>
</gene>
<dbReference type="EMBL" id="HBIN01002837">
    <property type="protein sequence ID" value="CAE0431565.1"/>
    <property type="molecule type" value="Transcribed_RNA"/>
</dbReference>
<feature type="compositionally biased region" description="Low complexity" evidence="1">
    <location>
        <begin position="280"/>
        <end position="292"/>
    </location>
</feature>